<keyword evidence="2" id="KW-0858">Xylan degradation</keyword>
<dbReference type="SUPFAM" id="SSF51445">
    <property type="entry name" value="(Trans)glycosidases"/>
    <property type="match status" value="1"/>
</dbReference>
<dbReference type="GO" id="GO:0004553">
    <property type="term" value="F:hydrolase activity, hydrolyzing O-glycosyl compounds"/>
    <property type="evidence" value="ECO:0007669"/>
    <property type="project" value="InterPro"/>
</dbReference>
<dbReference type="EMBL" id="JAJHVV010000002">
    <property type="protein sequence ID" value="MCK6262480.1"/>
    <property type="molecule type" value="Genomic_DNA"/>
</dbReference>
<organism evidence="2 3">
    <name type="scientific">Vibrio amylolyticus</name>
    <dbReference type="NCBI Taxonomy" id="2847292"/>
    <lineage>
        <taxon>Bacteria</taxon>
        <taxon>Pseudomonadati</taxon>
        <taxon>Pseudomonadota</taxon>
        <taxon>Gammaproteobacteria</taxon>
        <taxon>Vibrionales</taxon>
        <taxon>Vibrionaceae</taxon>
        <taxon>Vibrio</taxon>
    </lineage>
</organism>
<keyword evidence="2" id="KW-0119">Carbohydrate metabolism</keyword>
<keyword evidence="2" id="KW-0378">Hydrolase</keyword>
<evidence type="ECO:0000313" key="3">
    <source>
        <dbReference type="Proteomes" id="UP001139559"/>
    </source>
</evidence>
<dbReference type="GO" id="GO:0045493">
    <property type="term" value="P:xylan catabolic process"/>
    <property type="evidence" value="ECO:0007669"/>
    <property type="project" value="UniProtKB-KW"/>
</dbReference>
<accession>A0A9X1XKA7</accession>
<dbReference type="InterPro" id="IPR017853">
    <property type="entry name" value="GH"/>
</dbReference>
<dbReference type="RefSeq" id="WP_248007591.1">
    <property type="nucleotide sequence ID" value="NZ_JAJHVV010000002.1"/>
</dbReference>
<evidence type="ECO:0000259" key="1">
    <source>
        <dbReference type="Pfam" id="PF14587"/>
    </source>
</evidence>
<dbReference type="AlphaFoldDB" id="A0A9X1XKA7"/>
<sequence length="547" mass="60826">MLPNFNLKPITAALVGSLLLAGCSGVSNDQSENRVVSENASQLAVDTSTTYQTMHSFGASDAWTINPLINHWIENGQEDHVEKLAELLFSTENGIGLSAWRVNIGAGSAEQGRASQISDEFRRAELLMAEPNGEIDTTKQLGQIRMMQEAQALGVDEFVAFLNSPPHWATKNGLTYPANFTDFGGVGSTNLDPEQEENFVNFMVSVLDYLQTEVGVPVNHISPINEPTWDWEGGTPQEANRYNMDELKSLYFKLDDALKQANLPTPVAVDGAEVVEYTAALSDEYKIQFDHGAYTGAMNSRNQGLYKNYIDELLGDEQMRDVLHNKISVHGYWSDHVSDRMGDLRDLLRQNVDSVSPGAEIWMSEICILGGEGDVRSFSGHGYEADDMDLAIHVAKVMHRDLTRLNASAWHWWLAVTPYNYKDGLLKIDSSLDANTLEETKLFWTMGNYSRFIRPGFERVSLDGYDDLNGLMASSYYSEEEGQLVTVVVNASETQAMPLELNTAKIELADSEVYVTNKNHNLENLGQFEQGYIIEPMTTVTIVSAVK</sequence>
<comment type="caution">
    <text evidence="2">The sequence shown here is derived from an EMBL/GenBank/DDBJ whole genome shotgun (WGS) entry which is preliminary data.</text>
</comment>
<dbReference type="Proteomes" id="UP001139559">
    <property type="component" value="Unassembled WGS sequence"/>
</dbReference>
<dbReference type="InterPro" id="IPR039743">
    <property type="entry name" value="6GAL/EXGAL"/>
</dbReference>
<evidence type="ECO:0000313" key="2">
    <source>
        <dbReference type="EMBL" id="MCK6262480.1"/>
    </source>
</evidence>
<dbReference type="PANTHER" id="PTHR42767">
    <property type="entry name" value="ENDO-BETA-1,6-GALACTANASE"/>
    <property type="match status" value="1"/>
</dbReference>
<name>A0A9X1XKA7_9VIBR</name>
<dbReference type="Gene3D" id="3.20.20.80">
    <property type="entry name" value="Glycosidases"/>
    <property type="match status" value="1"/>
</dbReference>
<feature type="domain" description="Endo-beta-1,6-galactanase-like" evidence="1">
    <location>
        <begin position="43"/>
        <end position="426"/>
    </location>
</feature>
<gene>
    <name evidence="2" type="ORF">KP803_04255</name>
</gene>
<proteinExistence type="predicted"/>
<dbReference type="InterPro" id="IPR039514">
    <property type="entry name" value="6GAL-like"/>
</dbReference>
<keyword evidence="2" id="KW-0624">Polysaccharide degradation</keyword>
<dbReference type="PANTHER" id="PTHR42767:SF1">
    <property type="entry name" value="ENDO-BETA-1,6-GALACTANASE-LIKE DOMAIN-CONTAINING PROTEIN"/>
    <property type="match status" value="1"/>
</dbReference>
<reference evidence="2" key="1">
    <citation type="submission" date="2021-11" db="EMBL/GenBank/DDBJ databases">
        <title>Vibrio ZSDE26 sp. nov. and Vibrio ZSDZ34 sp. nov., isolated from coastal seawater in Qingdao.</title>
        <authorList>
            <person name="Zhang P."/>
        </authorList>
    </citation>
    <scope>NUCLEOTIDE SEQUENCE</scope>
    <source>
        <strain evidence="2">ZSDE26</strain>
    </source>
</reference>
<dbReference type="Pfam" id="PF14587">
    <property type="entry name" value="Glyco_hydr_30_2"/>
    <property type="match status" value="1"/>
</dbReference>
<keyword evidence="3" id="KW-1185">Reference proteome</keyword>
<protein>
    <submittedName>
        <fullName evidence="2">Xylanase</fullName>
    </submittedName>
</protein>
<keyword evidence="2" id="KW-0326">Glycosidase</keyword>